<dbReference type="Gene3D" id="3.40.430.10">
    <property type="entry name" value="Dihydrofolate Reductase, subunit A"/>
    <property type="match status" value="1"/>
</dbReference>
<dbReference type="AlphaFoldDB" id="A0A643F0Q9"/>
<evidence type="ECO:0000313" key="2">
    <source>
        <dbReference type="EMBL" id="KAB0571764.1"/>
    </source>
</evidence>
<dbReference type="Pfam" id="PF01872">
    <property type="entry name" value="RibD_C"/>
    <property type="match status" value="1"/>
</dbReference>
<feature type="domain" description="Bacterial bifunctional deaminase-reductase C-terminal" evidence="1">
    <location>
        <begin position="4"/>
        <end position="163"/>
    </location>
</feature>
<dbReference type="InterPro" id="IPR050765">
    <property type="entry name" value="Riboflavin_Biosynth_HTPR"/>
</dbReference>
<dbReference type="GO" id="GO:0009231">
    <property type="term" value="P:riboflavin biosynthetic process"/>
    <property type="evidence" value="ECO:0007669"/>
    <property type="project" value="InterPro"/>
</dbReference>
<comment type="caution">
    <text evidence="2">The sequence shown here is derived from an EMBL/GenBank/DDBJ whole genome shotgun (WGS) entry which is preliminary data.</text>
</comment>
<dbReference type="EMBL" id="VZPE01000003">
    <property type="protein sequence ID" value="KAB0571764.1"/>
    <property type="molecule type" value="Genomic_DNA"/>
</dbReference>
<organism evidence="2">
    <name type="scientific">Brucella pituitosa</name>
    <dbReference type="NCBI Taxonomy" id="571256"/>
    <lineage>
        <taxon>Bacteria</taxon>
        <taxon>Pseudomonadati</taxon>
        <taxon>Pseudomonadota</taxon>
        <taxon>Alphaproteobacteria</taxon>
        <taxon>Hyphomicrobiales</taxon>
        <taxon>Brucellaceae</taxon>
        <taxon>Brucella/Ochrobactrum group</taxon>
        <taxon>Brucella</taxon>
    </lineage>
</organism>
<dbReference type="PANTHER" id="PTHR38011">
    <property type="entry name" value="DIHYDROFOLATE REDUCTASE FAMILY PROTEIN (AFU_ORTHOLOGUE AFUA_8G06820)"/>
    <property type="match status" value="1"/>
</dbReference>
<protein>
    <submittedName>
        <fullName evidence="2">Dihydrofolate reductase</fullName>
    </submittedName>
</protein>
<gene>
    <name evidence="2" type="ORF">F7Q93_08990</name>
</gene>
<name>A0A643F0Q9_9HYPH</name>
<dbReference type="GO" id="GO:0008703">
    <property type="term" value="F:5-amino-6-(5-phosphoribosylamino)uracil reductase activity"/>
    <property type="evidence" value="ECO:0007669"/>
    <property type="project" value="InterPro"/>
</dbReference>
<sequence>MSEVVYMFAMSLDGFIANDDGSFDWLEQFPPDDGFGFDEFMAGITGIVMGRETYDVICSIPEWPYGPMPVVVATHQKFDDLPANTVAMAGNPHELIAQLKALGATGHIWLMGGGDLARQFLDAGLLDIIDIGTIPVILGSGKPAFKNSSRHWLDLQSANALHNGAVRSIYRVKR</sequence>
<evidence type="ECO:0000259" key="1">
    <source>
        <dbReference type="Pfam" id="PF01872"/>
    </source>
</evidence>
<proteinExistence type="predicted"/>
<dbReference type="SUPFAM" id="SSF53597">
    <property type="entry name" value="Dihydrofolate reductase-like"/>
    <property type="match status" value="1"/>
</dbReference>
<dbReference type="InterPro" id="IPR002734">
    <property type="entry name" value="RibDG_C"/>
</dbReference>
<dbReference type="RefSeq" id="WP_128093391.1">
    <property type="nucleotide sequence ID" value="NZ_JBHEEN010000008.1"/>
</dbReference>
<reference evidence="2" key="1">
    <citation type="submission" date="2019-09" db="EMBL/GenBank/DDBJ databases">
        <title>Draft genome sequences of 48 bacterial type strains from the CCUG.</title>
        <authorList>
            <person name="Tunovic T."/>
            <person name="Pineiro-Iglesias B."/>
            <person name="Unosson C."/>
            <person name="Inganas E."/>
            <person name="Ohlen M."/>
            <person name="Cardew S."/>
            <person name="Jensie-Markopoulos S."/>
            <person name="Salva-Serra F."/>
            <person name="Jaen-Luchoro D."/>
            <person name="Karlsson R."/>
            <person name="Svensson-Stadler L."/>
            <person name="Chun J."/>
            <person name="Moore E."/>
        </authorList>
    </citation>
    <scope>NUCLEOTIDE SEQUENCE</scope>
    <source>
        <strain evidence="2">CCUG 50899</strain>
    </source>
</reference>
<dbReference type="InterPro" id="IPR024072">
    <property type="entry name" value="DHFR-like_dom_sf"/>
</dbReference>
<accession>A0A643F0Q9</accession>
<dbReference type="PANTHER" id="PTHR38011:SF11">
    <property type="entry name" value="2,5-DIAMINO-6-RIBOSYLAMINO-4(3H)-PYRIMIDINONE 5'-PHOSPHATE REDUCTASE"/>
    <property type="match status" value="1"/>
</dbReference>